<accession>A0A0G8CLS7</accession>
<dbReference type="RefSeq" id="WP_046957324.1">
    <property type="nucleotide sequence ID" value="NZ_LCYN01000002.1"/>
</dbReference>
<evidence type="ECO:0000256" key="3">
    <source>
        <dbReference type="ARBA" id="ARBA00023082"/>
    </source>
</evidence>
<organism evidence="7 8">
    <name type="scientific">Bacillus wiedmannii</name>
    <dbReference type="NCBI Taxonomy" id="1890302"/>
    <lineage>
        <taxon>Bacteria</taxon>
        <taxon>Bacillati</taxon>
        <taxon>Bacillota</taxon>
        <taxon>Bacilli</taxon>
        <taxon>Bacillales</taxon>
        <taxon>Bacillaceae</taxon>
        <taxon>Bacillus</taxon>
        <taxon>Bacillus cereus group</taxon>
    </lineage>
</organism>
<keyword evidence="4" id="KW-0804">Transcription</keyword>
<reference evidence="8" key="2">
    <citation type="submission" date="2015-04" db="EMBL/GenBank/DDBJ databases">
        <title>Draft Genome Sequences of Eight Spore-Forming Food Isolates of Bacillus cereus Genome sequencing.</title>
        <authorList>
            <person name="Krawcyk A.O."/>
            <person name="de Jong A."/>
            <person name="Eijlander R.T."/>
            <person name="Berendsen E.M."/>
            <person name="Holsappel S."/>
            <person name="Wells-Bennik M."/>
            <person name="Kuipers O.P."/>
        </authorList>
    </citation>
    <scope>NUCLEOTIDE SEQUENCE [LARGE SCALE GENOMIC DNA]</scope>
    <source>
        <strain evidence="8">B4147</strain>
    </source>
</reference>
<evidence type="ECO:0000259" key="6">
    <source>
        <dbReference type="Pfam" id="PF08281"/>
    </source>
</evidence>
<dbReference type="InterPro" id="IPR013325">
    <property type="entry name" value="RNA_pol_sigma_r2"/>
</dbReference>
<dbReference type="Pfam" id="PF04542">
    <property type="entry name" value="Sigma70_r2"/>
    <property type="match status" value="1"/>
</dbReference>
<dbReference type="NCBIfam" id="NF009194">
    <property type="entry name" value="PRK12542.1"/>
    <property type="match status" value="1"/>
</dbReference>
<dbReference type="InterPro" id="IPR007627">
    <property type="entry name" value="RNA_pol_sigma70_r2"/>
</dbReference>
<reference evidence="7 8" key="1">
    <citation type="journal article" date="2015" name="Genome Announc.">
        <title>Next-Generation Whole-Genome Sequencing of Eight Strains of Bacillus cereus, Isolated from Food.</title>
        <authorList>
            <person name="Krawczyk A.O."/>
            <person name="de Jong A."/>
            <person name="Eijlander R.T."/>
            <person name="Berendsen E.M."/>
            <person name="Holsappel S."/>
            <person name="Wells-Bennik M.H."/>
            <person name="Kuipers O.P."/>
        </authorList>
    </citation>
    <scope>NUCLEOTIDE SEQUENCE [LARGE SCALE GENOMIC DNA]</scope>
    <source>
        <strain evidence="7 8">B4147</strain>
    </source>
</reference>
<feature type="domain" description="RNA polymerase sigma factor 70 region 4 type 2" evidence="6">
    <location>
        <begin position="114"/>
        <end position="165"/>
    </location>
</feature>
<dbReference type="AlphaFoldDB" id="A0A0G8CLS7"/>
<dbReference type="GO" id="GO:0016987">
    <property type="term" value="F:sigma factor activity"/>
    <property type="evidence" value="ECO:0007669"/>
    <property type="project" value="UniProtKB-KW"/>
</dbReference>
<dbReference type="SUPFAM" id="SSF88946">
    <property type="entry name" value="Sigma2 domain of RNA polymerase sigma factors"/>
    <property type="match status" value="1"/>
</dbReference>
<dbReference type="PATRIC" id="fig|1396.433.peg.1204"/>
<feature type="domain" description="RNA polymerase sigma-70 region 2" evidence="5">
    <location>
        <begin position="14"/>
        <end position="83"/>
    </location>
</feature>
<dbReference type="InterPro" id="IPR036388">
    <property type="entry name" value="WH-like_DNA-bd_sf"/>
</dbReference>
<dbReference type="GO" id="GO:0006352">
    <property type="term" value="P:DNA-templated transcription initiation"/>
    <property type="evidence" value="ECO:0007669"/>
    <property type="project" value="InterPro"/>
</dbReference>
<evidence type="ECO:0000259" key="5">
    <source>
        <dbReference type="Pfam" id="PF04542"/>
    </source>
</evidence>
<dbReference type="InterPro" id="IPR013324">
    <property type="entry name" value="RNA_pol_sigma_r3/r4-like"/>
</dbReference>
<gene>
    <name evidence="7" type="ORF">B4147_0761</name>
</gene>
<dbReference type="Pfam" id="PF08281">
    <property type="entry name" value="Sigma70_r4_2"/>
    <property type="match status" value="1"/>
</dbReference>
<keyword evidence="3" id="KW-0731">Sigma factor</keyword>
<evidence type="ECO:0000313" key="7">
    <source>
        <dbReference type="EMBL" id="KLA00716.1"/>
    </source>
</evidence>
<dbReference type="Proteomes" id="UP000035350">
    <property type="component" value="Unassembled WGS sequence"/>
</dbReference>
<name>A0A0G8CLS7_9BACI</name>
<dbReference type="Gene3D" id="1.10.10.10">
    <property type="entry name" value="Winged helix-like DNA-binding domain superfamily/Winged helix DNA-binding domain"/>
    <property type="match status" value="1"/>
</dbReference>
<evidence type="ECO:0000256" key="1">
    <source>
        <dbReference type="ARBA" id="ARBA00010641"/>
    </source>
</evidence>
<dbReference type="PANTHER" id="PTHR43133:SF60">
    <property type="entry name" value="RNA POLYMERASE SIGMA FACTOR SIGV"/>
    <property type="match status" value="1"/>
</dbReference>
<dbReference type="NCBIfam" id="TIGR02937">
    <property type="entry name" value="sigma70-ECF"/>
    <property type="match status" value="1"/>
</dbReference>
<comment type="caution">
    <text evidence="7">The sequence shown here is derived from an EMBL/GenBank/DDBJ whole genome shotgun (WGS) entry which is preliminary data.</text>
</comment>
<evidence type="ECO:0008006" key="9">
    <source>
        <dbReference type="Google" id="ProtNLM"/>
    </source>
</evidence>
<comment type="similarity">
    <text evidence="1">Belongs to the sigma-70 factor family. ECF subfamily.</text>
</comment>
<dbReference type="GO" id="GO:0003677">
    <property type="term" value="F:DNA binding"/>
    <property type="evidence" value="ECO:0007669"/>
    <property type="project" value="InterPro"/>
</dbReference>
<dbReference type="InterPro" id="IPR039425">
    <property type="entry name" value="RNA_pol_sigma-70-like"/>
</dbReference>
<dbReference type="InterPro" id="IPR014284">
    <property type="entry name" value="RNA_pol_sigma-70_dom"/>
</dbReference>
<keyword evidence="2" id="KW-0805">Transcription regulation</keyword>
<dbReference type="SUPFAM" id="SSF88659">
    <property type="entry name" value="Sigma3 and sigma4 domains of RNA polymerase sigma factors"/>
    <property type="match status" value="1"/>
</dbReference>
<evidence type="ECO:0000256" key="2">
    <source>
        <dbReference type="ARBA" id="ARBA00023015"/>
    </source>
</evidence>
<sequence length="185" mass="22444">MKVTNNDYEKMEELYELYEQKIYYVAYSILNNIQQAEDAVQETFITLYKNLEKLHSLSTEELKRYILRIAKNKAIDSYRKNKRHETFLEEYERESIEAVDENIEEWEKRNMSKVQIDTLLKELNESNRQVFKYKVFYNLTYQEISNVMGITEANARKQFERARKRVQNMIGGIQHDEFKELQKNI</sequence>
<evidence type="ECO:0000313" key="8">
    <source>
        <dbReference type="Proteomes" id="UP000035350"/>
    </source>
</evidence>
<protein>
    <recommendedName>
        <fullName evidence="9">RNA polymerase subunit sigma</fullName>
    </recommendedName>
</protein>
<dbReference type="EMBL" id="LCYN01000002">
    <property type="protein sequence ID" value="KLA00716.1"/>
    <property type="molecule type" value="Genomic_DNA"/>
</dbReference>
<dbReference type="InterPro" id="IPR013249">
    <property type="entry name" value="RNA_pol_sigma70_r4_t2"/>
</dbReference>
<dbReference type="PANTHER" id="PTHR43133">
    <property type="entry name" value="RNA POLYMERASE ECF-TYPE SIGMA FACTO"/>
    <property type="match status" value="1"/>
</dbReference>
<proteinExistence type="inferred from homology"/>
<dbReference type="Gene3D" id="1.10.1740.10">
    <property type="match status" value="1"/>
</dbReference>
<evidence type="ECO:0000256" key="4">
    <source>
        <dbReference type="ARBA" id="ARBA00023163"/>
    </source>
</evidence>